<dbReference type="OrthoDB" id="266174at2759"/>
<feature type="region of interest" description="Disordered" evidence="1">
    <location>
        <begin position="416"/>
        <end position="456"/>
    </location>
</feature>
<feature type="compositionally biased region" description="Polar residues" evidence="1">
    <location>
        <begin position="162"/>
        <end position="172"/>
    </location>
</feature>
<feature type="compositionally biased region" description="Polar residues" evidence="1">
    <location>
        <begin position="445"/>
        <end position="454"/>
    </location>
</feature>
<feature type="compositionally biased region" description="Polar residues" evidence="1">
    <location>
        <begin position="65"/>
        <end position="78"/>
    </location>
</feature>
<sequence>MLAGVVATASLHSNDRKGDVESAPGPPLFSPRRSSASSSDGSSSGGHHHRQHAGGGDESCPRVSRFSSFVGTEYSPLQTDGRERRPDSAEYSTPFSAPGGRASVTTVIASPSSERPAVNSPLLGCISGSPPGRPPGDALGNNLELHIPSSDSSPCPLHQDGNARSSVESTPTAPRGDHEAKASSAASSSLPLGAAALPPEGSSSRALDSPEASADAASVVVMRSGTREGRQRSPQSSLSSSPSSTPCASPPGASPAGGVATAEKHAAAPQAPANSLRFSVMYTEEEHRVRLETHETEERRCLYQAHKAVLSVYRMWAAESDDADYGDGNSYRLLPVSSRWDGVVSTRLLGDRFYPNPVSAPNMSAAGSGTPSSSFPTDTAVAASRVRCFLNSSVDCVRGWRSAGVDREAGAAGGVLSHRSTTPRMTCGGTDDEARRSSPRHQLQRLASHTSSPAASRMLEYSMQMPERTSLLMHNSSEPPSLAYQERFFSPWCTAGSDQHDAAARSPRGKTDMHVESCATRSERFGACQRGPRVSRVPHLVSTSHAAVHLSSASSLSAASAALWRQTQLESPSRRDTAAPRKDLGRDVALPAVHAAAAAAQAPSPLHRAGLFPSGPRSLSSHSAAQPGRRGATETTSSPVWNASANLVSTSAASRCIRPTAKVYFAGNGAPGDVAGYTSNEAFRLRQVAALSGTSRRGLLRSPCDGIVTDRETLRAAQHLEDRQQERLSSYLQYKRFFDAVYGEQGASPPFSRGSDTRTTTVGRTGPLARRSAEALPCLPFHLGGDRDASLSPLRSRGLIAHRDPNRSSLRGTTAARRARTPLSQEPTTASAWLPDPVARCKSGAAPSTASHDAALFAARLTRLSTLEKLCRAELQRRCMEDQSVLLHRFIVEGTAALQRGSRAIAPLNRHRPRTAGGAAEAYGMVSAWTYIPNEVEQM</sequence>
<proteinExistence type="predicted"/>
<comment type="caution">
    <text evidence="2">The sequence shown here is derived from an EMBL/GenBank/DDBJ whole genome shotgun (WGS) entry which is preliminary data.</text>
</comment>
<feature type="compositionally biased region" description="Polar residues" evidence="1">
    <location>
        <begin position="103"/>
        <end position="113"/>
    </location>
</feature>
<feature type="compositionally biased region" description="Low complexity" evidence="1">
    <location>
        <begin position="233"/>
        <end position="247"/>
    </location>
</feature>
<feature type="region of interest" description="Disordered" evidence="1">
    <location>
        <begin position="804"/>
        <end position="830"/>
    </location>
</feature>
<dbReference type="GeneID" id="94167373"/>
<feature type="compositionally biased region" description="Low complexity" evidence="1">
    <location>
        <begin position="254"/>
        <end position="272"/>
    </location>
</feature>
<feature type="region of interest" description="Disordered" evidence="1">
    <location>
        <begin position="599"/>
        <end position="638"/>
    </location>
</feature>
<feature type="compositionally biased region" description="Low complexity" evidence="1">
    <location>
        <begin position="599"/>
        <end position="609"/>
    </location>
</feature>
<protein>
    <submittedName>
        <fullName evidence="2">Uncharacterized protein</fullName>
    </submittedName>
</protein>
<dbReference type="KEGG" id="lenr:94167373"/>
<keyword evidence="3" id="KW-1185">Reference proteome</keyword>
<feature type="compositionally biased region" description="Low complexity" evidence="1">
    <location>
        <begin position="182"/>
        <end position="202"/>
    </location>
</feature>
<evidence type="ECO:0000256" key="1">
    <source>
        <dbReference type="SAM" id="MobiDB-lite"/>
    </source>
</evidence>
<feature type="region of interest" description="Disordered" evidence="1">
    <location>
        <begin position="1"/>
        <end position="272"/>
    </location>
</feature>
<organism evidence="2 3">
    <name type="scientific">Leishmania enriettii</name>
    <dbReference type="NCBI Taxonomy" id="5663"/>
    <lineage>
        <taxon>Eukaryota</taxon>
        <taxon>Discoba</taxon>
        <taxon>Euglenozoa</taxon>
        <taxon>Kinetoplastea</taxon>
        <taxon>Metakinetoplastina</taxon>
        <taxon>Trypanosomatida</taxon>
        <taxon>Trypanosomatidae</taxon>
        <taxon>Leishmaniinae</taxon>
        <taxon>Leishmania</taxon>
    </lineage>
</organism>
<evidence type="ECO:0000313" key="3">
    <source>
        <dbReference type="Proteomes" id="UP000674179"/>
    </source>
</evidence>
<reference evidence="2 3" key="1">
    <citation type="submission" date="2021-02" db="EMBL/GenBank/DDBJ databases">
        <title>Leishmania (Mundinia) enrietti genome sequencing and assembly.</title>
        <authorList>
            <person name="Almutairi H."/>
            <person name="Gatherer D."/>
        </authorList>
    </citation>
    <scope>NUCLEOTIDE SEQUENCE [LARGE SCALE GENOMIC DNA]</scope>
    <source>
        <strain evidence="2">CUR178</strain>
    </source>
</reference>
<dbReference type="Proteomes" id="UP000674179">
    <property type="component" value="Chromosome 36"/>
</dbReference>
<dbReference type="AlphaFoldDB" id="A0A836KAT3"/>
<gene>
    <name evidence="2" type="ORF">CUR178_00070</name>
</gene>
<name>A0A836KAT3_LEIEN</name>
<dbReference type="EMBL" id="JAFHKP010000036">
    <property type="protein sequence ID" value="KAG5465367.1"/>
    <property type="molecule type" value="Genomic_DNA"/>
</dbReference>
<accession>A0A836KAT3</accession>
<evidence type="ECO:0000313" key="2">
    <source>
        <dbReference type="EMBL" id="KAG5465367.1"/>
    </source>
</evidence>
<dbReference type="RefSeq" id="XP_067687966.1">
    <property type="nucleotide sequence ID" value="XM_067831863.1"/>
</dbReference>
<feature type="compositionally biased region" description="Low complexity" evidence="1">
    <location>
        <begin position="33"/>
        <end position="42"/>
    </location>
</feature>